<dbReference type="EC" id="5.1.1.1" evidence="4 7"/>
<comment type="catalytic activity">
    <reaction evidence="1 7">
        <text>L-alanine = D-alanine</text>
        <dbReference type="Rhea" id="RHEA:20249"/>
        <dbReference type="ChEBI" id="CHEBI:57416"/>
        <dbReference type="ChEBI" id="CHEBI:57972"/>
        <dbReference type="EC" id="5.1.1.1"/>
    </reaction>
</comment>
<dbReference type="AlphaFoldDB" id="A0A6S6T6D5"/>
<comment type="pathway">
    <text evidence="7">Amino-acid biosynthesis; D-alanine biosynthesis; D-alanine from L-alanine: step 1/1.</text>
</comment>
<evidence type="ECO:0000256" key="5">
    <source>
        <dbReference type="ARBA" id="ARBA00022898"/>
    </source>
</evidence>
<dbReference type="UniPathway" id="UPA00042">
    <property type="reaction ID" value="UER00497"/>
</dbReference>
<dbReference type="SMART" id="SM01005">
    <property type="entry name" value="Ala_racemase_C"/>
    <property type="match status" value="1"/>
</dbReference>
<gene>
    <name evidence="11" type="ORF">HELGO_WM32751</name>
</gene>
<dbReference type="Pfam" id="PF00842">
    <property type="entry name" value="Ala_racemase_C"/>
    <property type="match status" value="1"/>
</dbReference>
<feature type="domain" description="Alanine racemase C-terminal" evidence="10">
    <location>
        <begin position="245"/>
        <end position="369"/>
    </location>
</feature>
<dbReference type="EMBL" id="CACVAT010000151">
    <property type="protein sequence ID" value="CAA6810436.1"/>
    <property type="molecule type" value="Genomic_DNA"/>
</dbReference>
<dbReference type="HAMAP" id="MF_01201">
    <property type="entry name" value="Ala_racemase"/>
    <property type="match status" value="1"/>
</dbReference>
<feature type="active site" description="Proton acceptor; specific for D-alanine" evidence="7">
    <location>
        <position position="34"/>
    </location>
</feature>
<organism evidence="11">
    <name type="scientific">uncultured Thiotrichaceae bacterium</name>
    <dbReference type="NCBI Taxonomy" id="298394"/>
    <lineage>
        <taxon>Bacteria</taxon>
        <taxon>Pseudomonadati</taxon>
        <taxon>Pseudomonadota</taxon>
        <taxon>Gammaproteobacteria</taxon>
        <taxon>Thiotrichales</taxon>
        <taxon>Thiotrichaceae</taxon>
        <taxon>environmental samples</taxon>
    </lineage>
</organism>
<keyword evidence="5 7" id="KW-0663">Pyridoxal phosphate</keyword>
<dbReference type="InterPro" id="IPR000821">
    <property type="entry name" value="Ala_racemase"/>
</dbReference>
<dbReference type="SUPFAM" id="SSF51419">
    <property type="entry name" value="PLP-binding barrel"/>
    <property type="match status" value="1"/>
</dbReference>
<reference evidence="11" key="1">
    <citation type="submission" date="2020-01" db="EMBL/GenBank/DDBJ databases">
        <authorList>
            <person name="Meier V. D."/>
            <person name="Meier V D."/>
        </authorList>
    </citation>
    <scope>NUCLEOTIDE SEQUENCE</scope>
    <source>
        <strain evidence="11">HLG_WM_MAG_09</strain>
    </source>
</reference>
<dbReference type="PANTHER" id="PTHR30511:SF0">
    <property type="entry name" value="ALANINE RACEMASE, CATABOLIC-RELATED"/>
    <property type="match status" value="1"/>
</dbReference>
<feature type="modified residue" description="N6-(pyridoxal phosphate)lysine" evidence="7 8">
    <location>
        <position position="34"/>
    </location>
</feature>
<feature type="binding site" evidence="7 9">
    <location>
        <position position="130"/>
    </location>
    <ligand>
        <name>substrate</name>
    </ligand>
</feature>
<dbReference type="CDD" id="cd06827">
    <property type="entry name" value="PLPDE_III_AR_proteobact"/>
    <property type="match status" value="1"/>
</dbReference>
<comment type="function">
    <text evidence="7">Catalyzes the interconversion of L-alanine and D-alanine. May also act on other amino acids.</text>
</comment>
<evidence type="ECO:0000259" key="10">
    <source>
        <dbReference type="SMART" id="SM01005"/>
    </source>
</evidence>
<evidence type="ECO:0000256" key="4">
    <source>
        <dbReference type="ARBA" id="ARBA00013089"/>
    </source>
</evidence>
<dbReference type="InterPro" id="IPR020622">
    <property type="entry name" value="Ala_racemase_pyridoxalP-BS"/>
</dbReference>
<dbReference type="InterPro" id="IPR029066">
    <property type="entry name" value="PLP-binding_barrel"/>
</dbReference>
<evidence type="ECO:0000256" key="9">
    <source>
        <dbReference type="PIRSR" id="PIRSR600821-52"/>
    </source>
</evidence>
<dbReference type="FunFam" id="3.20.20.10:FF:000002">
    <property type="entry name" value="Alanine racemase"/>
    <property type="match status" value="1"/>
</dbReference>
<dbReference type="NCBIfam" id="TIGR00492">
    <property type="entry name" value="alr"/>
    <property type="match status" value="1"/>
</dbReference>
<dbReference type="GO" id="GO:0005829">
    <property type="term" value="C:cytosol"/>
    <property type="evidence" value="ECO:0007669"/>
    <property type="project" value="TreeGrafter"/>
</dbReference>
<accession>A0A6S6T6D5</accession>
<name>A0A6S6T6D5_9GAMM</name>
<keyword evidence="6 7" id="KW-0413">Isomerase</keyword>
<dbReference type="InterPro" id="IPR009006">
    <property type="entry name" value="Ala_racemase/Decarboxylase_C"/>
</dbReference>
<comment type="cofactor">
    <cofactor evidence="2 7 8">
        <name>pyridoxal 5'-phosphate</name>
        <dbReference type="ChEBI" id="CHEBI:597326"/>
    </cofactor>
</comment>
<dbReference type="Gene3D" id="2.40.37.10">
    <property type="entry name" value="Lyase, Ornithine Decarboxylase, Chain A, domain 1"/>
    <property type="match status" value="1"/>
</dbReference>
<evidence type="ECO:0000256" key="1">
    <source>
        <dbReference type="ARBA" id="ARBA00000316"/>
    </source>
</evidence>
<evidence type="ECO:0000256" key="8">
    <source>
        <dbReference type="PIRSR" id="PIRSR600821-50"/>
    </source>
</evidence>
<feature type="active site" description="Proton acceptor; specific for L-alanine" evidence="7">
    <location>
        <position position="266"/>
    </location>
</feature>
<evidence type="ECO:0000313" key="11">
    <source>
        <dbReference type="EMBL" id="CAA6810436.1"/>
    </source>
</evidence>
<evidence type="ECO:0000256" key="6">
    <source>
        <dbReference type="ARBA" id="ARBA00023235"/>
    </source>
</evidence>
<dbReference type="GO" id="GO:0008784">
    <property type="term" value="F:alanine racemase activity"/>
    <property type="evidence" value="ECO:0007669"/>
    <property type="project" value="UniProtKB-UniRule"/>
</dbReference>
<dbReference type="GO" id="GO:0030170">
    <property type="term" value="F:pyridoxal phosphate binding"/>
    <property type="evidence" value="ECO:0007669"/>
    <property type="project" value="UniProtKB-UniRule"/>
</dbReference>
<dbReference type="PANTHER" id="PTHR30511">
    <property type="entry name" value="ALANINE RACEMASE"/>
    <property type="match status" value="1"/>
</dbReference>
<comment type="similarity">
    <text evidence="3 7">Belongs to the alanine racemase family.</text>
</comment>
<proteinExistence type="inferred from homology"/>
<evidence type="ECO:0000256" key="7">
    <source>
        <dbReference type="HAMAP-Rule" id="MF_01201"/>
    </source>
</evidence>
<dbReference type="Pfam" id="PF01168">
    <property type="entry name" value="Ala_racemase_N"/>
    <property type="match status" value="1"/>
</dbReference>
<dbReference type="GO" id="GO:0030632">
    <property type="term" value="P:D-alanine biosynthetic process"/>
    <property type="evidence" value="ECO:0007669"/>
    <property type="project" value="UniProtKB-UniRule"/>
</dbReference>
<dbReference type="FunFam" id="2.40.37.10:FF:000002">
    <property type="entry name" value="Alanine racemase"/>
    <property type="match status" value="1"/>
</dbReference>
<dbReference type="PRINTS" id="PR00992">
    <property type="entry name" value="ALARACEMASE"/>
</dbReference>
<sequence>MARPACARIDLEAIRYNYGLAKQLSGTNAVAIIKANAYGHGAVKVAEALADEADAFGVACIEEALELCESGIKQSVLLLEGVFTPDELEQVDRLGMMMAVHTPEQLQWLLEAKPSRKLDVLLKLDTGMHRLGFKPERAKELYAQLKACKHAGEVTLMSHFARADEVGEAFSQVQLQRFQQAITGLSVPVSMANSAGILAWPESHRAGRQGKLGSIESDWVRPGIMLYGADPLDEPNEHSKRLKPVMSLESEVIAVCSLEAGERIGYGGRFQCDKPTRVGVVAMGYADGYPRHAVDGTPVSIDGQISRIIGKVSMDMLTVDLTDIPTAQIGSQVELWGEQIAVNDVAAHSSTIAYTLYTGITRRVPLHYR</sequence>
<protein>
    <recommendedName>
        <fullName evidence="4 7">Alanine racemase</fullName>
        <ecNumber evidence="4 7">5.1.1.1</ecNumber>
    </recommendedName>
</protein>
<dbReference type="Gene3D" id="3.20.20.10">
    <property type="entry name" value="Alanine racemase"/>
    <property type="match status" value="1"/>
</dbReference>
<dbReference type="SUPFAM" id="SSF50621">
    <property type="entry name" value="Alanine racemase C-terminal domain-like"/>
    <property type="match status" value="1"/>
</dbReference>
<feature type="binding site" evidence="7 9">
    <location>
        <position position="314"/>
    </location>
    <ligand>
        <name>substrate</name>
    </ligand>
</feature>
<evidence type="ECO:0000256" key="2">
    <source>
        <dbReference type="ARBA" id="ARBA00001933"/>
    </source>
</evidence>
<dbReference type="PROSITE" id="PS00395">
    <property type="entry name" value="ALANINE_RACEMASE"/>
    <property type="match status" value="1"/>
</dbReference>
<evidence type="ECO:0000256" key="3">
    <source>
        <dbReference type="ARBA" id="ARBA00007880"/>
    </source>
</evidence>
<dbReference type="InterPro" id="IPR011079">
    <property type="entry name" value="Ala_racemase_C"/>
</dbReference>
<dbReference type="InterPro" id="IPR001608">
    <property type="entry name" value="Ala_racemase_N"/>
</dbReference>